<dbReference type="InterPro" id="IPR008490">
    <property type="entry name" value="Transposase_InsH_N"/>
</dbReference>
<dbReference type="PANTHER" id="PTHR33408:SF2">
    <property type="entry name" value="TRANSPOSASE DDE DOMAIN-CONTAINING PROTEIN"/>
    <property type="match status" value="1"/>
</dbReference>
<evidence type="ECO:0000313" key="4">
    <source>
        <dbReference type="EMBL" id="BBM13961.1"/>
    </source>
</evidence>
<dbReference type="InterPro" id="IPR047629">
    <property type="entry name" value="IS1182_transpos"/>
</dbReference>
<evidence type="ECO:0000256" key="1">
    <source>
        <dbReference type="SAM" id="MobiDB-lite"/>
    </source>
</evidence>
<name>A0AAI8R7U8_ENTMU</name>
<dbReference type="EMBL" id="AP019810">
    <property type="protein sequence ID" value="BBM13961.1"/>
    <property type="molecule type" value="Genomic_DNA"/>
</dbReference>
<dbReference type="Pfam" id="PF05598">
    <property type="entry name" value="DUF772"/>
    <property type="match status" value="1"/>
</dbReference>
<evidence type="ECO:0000259" key="3">
    <source>
        <dbReference type="Pfam" id="PF13751"/>
    </source>
</evidence>
<evidence type="ECO:0000259" key="2">
    <source>
        <dbReference type="Pfam" id="PF05598"/>
    </source>
</evidence>
<feature type="region of interest" description="Disordered" evidence="1">
    <location>
        <begin position="184"/>
        <end position="215"/>
    </location>
</feature>
<dbReference type="NCBIfam" id="NF033551">
    <property type="entry name" value="transpos_IS1182"/>
    <property type="match status" value="1"/>
</dbReference>
<accession>A0AAI8R7U8</accession>
<reference evidence="4 5" key="1">
    <citation type="submission" date="2019-07" db="EMBL/GenBank/DDBJ databases">
        <title>antibiotic susceptibility of plant-derived lactic acid bacteria.</title>
        <authorList>
            <person name="Sugiyama M."/>
            <person name="Noda M."/>
        </authorList>
    </citation>
    <scope>NUCLEOTIDE SEQUENCE [LARGE SCALE GENOMIC DNA]</scope>
    <source>
        <strain evidence="4 5">15-1A</strain>
    </source>
</reference>
<dbReference type="InterPro" id="IPR025668">
    <property type="entry name" value="Tnp_DDE_dom"/>
</dbReference>
<protein>
    <submittedName>
        <fullName evidence="4">Transposase</fullName>
    </submittedName>
</protein>
<dbReference type="Pfam" id="PF13751">
    <property type="entry name" value="DDE_Tnp_1_6"/>
    <property type="match status" value="1"/>
</dbReference>
<gene>
    <name evidence="4" type="ORF">EM151A_0723</name>
</gene>
<organism evidence="4 5">
    <name type="scientific">Enterococcus mundtii</name>
    <dbReference type="NCBI Taxonomy" id="53346"/>
    <lineage>
        <taxon>Bacteria</taxon>
        <taxon>Bacillati</taxon>
        <taxon>Bacillota</taxon>
        <taxon>Bacilli</taxon>
        <taxon>Lactobacillales</taxon>
        <taxon>Enterococcaceae</taxon>
        <taxon>Enterococcus</taxon>
    </lineage>
</organism>
<evidence type="ECO:0000313" key="5">
    <source>
        <dbReference type="Proteomes" id="UP000509460"/>
    </source>
</evidence>
<feature type="domain" description="Transposase InsH N-terminal" evidence="2">
    <location>
        <begin position="17"/>
        <end position="112"/>
    </location>
</feature>
<dbReference type="PANTHER" id="PTHR33408">
    <property type="entry name" value="TRANSPOSASE"/>
    <property type="match status" value="1"/>
</dbReference>
<dbReference type="RefSeq" id="WP_023520013.1">
    <property type="nucleotide sequence ID" value="NZ_AP019810.1"/>
</dbReference>
<dbReference type="AlphaFoldDB" id="A0AAI8R7U8"/>
<dbReference type="Proteomes" id="UP000509460">
    <property type="component" value="Chromosome"/>
</dbReference>
<sequence>MLSKQDMSKRAQIGFFSLEDLVPQDHLLRQIDQCIDFSFIYELVKEKYDEIQGRPSLDPILLIKLPMIQYLFGIKSMRQTIKEIEVNIAYRWFLGLSLEDPVPHFSTFGKNYMRRFKGTDLFEKIFYEILEQCIAEGIVDTSEVFIDSTHIKAHANRNKKESVEVMEQAVFYTDKLTKEITKNREKHLKKPLKETNAESKTSLKKRSTTDPESGWFHKGEHKEVFAYSSQVACDKHGWILGYTTHPGNFHDSRTFVSLFNKLKGAFPLEKLIMDAGYKTPAIAQLLLEHKLTPIFPYKRPMTKKGYFKKHEYVYDDYYNCYICPNNKILSYTTTNRKGYIEYKSNPKDCKNCPFLSKCTNSKNHTKVITRHIWAEALETCEEIRHQSWFKELYKKRKETIERIFGTAKEFHGLRYTNQIGIEKMHIKIGLTFACLNMKKLAKIKRIRVQKRRFPKGKLPNLSIIHRILHRKKTNLMFV</sequence>
<proteinExistence type="predicted"/>
<feature type="domain" description="Transposase DDE" evidence="3">
    <location>
        <begin position="322"/>
        <end position="441"/>
    </location>
</feature>